<dbReference type="PANTHER" id="PTHR12341:SF70">
    <property type="entry name" value="XRN1 N-TERMINAL DOMAIN-CONTAINING PROTEIN"/>
    <property type="match status" value="1"/>
</dbReference>
<evidence type="ECO:0000259" key="5">
    <source>
        <dbReference type="Pfam" id="PF17846"/>
    </source>
</evidence>
<dbReference type="Gene3D" id="3.40.50.12390">
    <property type="match status" value="2"/>
</dbReference>
<evidence type="ECO:0008006" key="7">
    <source>
        <dbReference type="Google" id="ProtNLM"/>
    </source>
</evidence>
<dbReference type="EMBL" id="HBKP01010631">
    <property type="protein sequence ID" value="CAE2216783.1"/>
    <property type="molecule type" value="Transcribed_RNA"/>
</dbReference>
<dbReference type="GO" id="GO:0003723">
    <property type="term" value="F:RNA binding"/>
    <property type="evidence" value="ECO:0007669"/>
    <property type="project" value="TreeGrafter"/>
</dbReference>
<keyword evidence="1" id="KW-0540">Nuclease</keyword>
<dbReference type="AlphaFoldDB" id="A0A7S4I337"/>
<protein>
    <recommendedName>
        <fullName evidence="7">Xrn1 N-terminal domain-containing protein</fullName>
    </recommendedName>
</protein>
<evidence type="ECO:0000256" key="2">
    <source>
        <dbReference type="ARBA" id="ARBA00022801"/>
    </source>
</evidence>
<dbReference type="GO" id="GO:0000956">
    <property type="term" value="P:nuclear-transcribed mRNA catabolic process"/>
    <property type="evidence" value="ECO:0007669"/>
    <property type="project" value="TreeGrafter"/>
</dbReference>
<dbReference type="GO" id="GO:0005634">
    <property type="term" value="C:nucleus"/>
    <property type="evidence" value="ECO:0007669"/>
    <property type="project" value="TreeGrafter"/>
</dbReference>
<feature type="domain" description="Xrn1 helical" evidence="5">
    <location>
        <begin position="281"/>
        <end position="573"/>
    </location>
</feature>
<gene>
    <name evidence="6" type="ORF">VSP0166_LOCUS7496</name>
</gene>
<dbReference type="GO" id="GO:0016075">
    <property type="term" value="P:rRNA catabolic process"/>
    <property type="evidence" value="ECO:0007669"/>
    <property type="project" value="TreeGrafter"/>
</dbReference>
<accession>A0A7S4I337</accession>
<dbReference type="GO" id="GO:0004534">
    <property type="term" value="F:5'-3' RNA exonuclease activity"/>
    <property type="evidence" value="ECO:0007669"/>
    <property type="project" value="TreeGrafter"/>
</dbReference>
<evidence type="ECO:0000256" key="1">
    <source>
        <dbReference type="ARBA" id="ARBA00022722"/>
    </source>
</evidence>
<keyword evidence="3" id="KW-0269">Exonuclease</keyword>
<organism evidence="6">
    <name type="scientific">Vannella robusta</name>
    <dbReference type="NCBI Taxonomy" id="1487602"/>
    <lineage>
        <taxon>Eukaryota</taxon>
        <taxon>Amoebozoa</taxon>
        <taxon>Discosea</taxon>
        <taxon>Flabellinia</taxon>
        <taxon>Vannellidae</taxon>
        <taxon>Vannella</taxon>
    </lineage>
</organism>
<dbReference type="PANTHER" id="PTHR12341">
    <property type="entry name" value="5'-&gt;3' EXORIBONUCLEASE"/>
    <property type="match status" value="1"/>
</dbReference>
<sequence>MGIPRYFRYIQTRFPQTVRAMGDLKGYQADQKYHHLYFDMNNLLYGRISQTPSEAVMFQRLFAYLDLVFNYSRPTTTMFLAVDGPGPRAKILTQRARRMDRAKTADSWKILDLGEPSTTVNAIDNFQFTPGTRFMQTLNETLCYYAASRVAREGKNTPLRCYVSGADDFGEGELKIFEHMRTLASQEARSKFRLKTPKKHALDFLKKNHGESGQKQRCLLVGNDSDLILFSLRHSHLFDIDILKIDNDMSHDILNITDLRNALLDEVFGTRSRTEEQEQGVIDDFLVLSLFNGNDYVPRLRPFSFMKVLGAYGLVKRSDKYANENLWQQPLANSLEEFNSPALNQDMLRSIFKAVSFANTCDKQLFREHKTPAKISEFIRTTIGEEKFKYKLMESPGKSVQIGLYFEEKLLGYGIGTDSDTAQRTADSMSLFHLKQLYQQIKASTIFEMPDSMCALDSVKDTWRGYYTEEKSFRFDPTTPEEVQLQVELYLKGIAWIMEYFSGRCLDYTFYYPFTAGPTSNDLANNQTLTKPIDISLVEPKPLRPVDFLLSVSPVDNCKDFVPMEFAEFIQSNVKKLKGLNTAPWRKDFHDILSNISSSVDDYMQEKCTKMPTIQTSNTLNPSYVFMAPTKDLQKNYEFNPPRTPEKQTLKLKPDSLVCLSTNGPNLRSRTAFANPNNPFMKKKTLKKE</sequence>
<dbReference type="Pfam" id="PF03159">
    <property type="entry name" value="XRN_N"/>
    <property type="match status" value="1"/>
</dbReference>
<evidence type="ECO:0000259" key="4">
    <source>
        <dbReference type="Pfam" id="PF03159"/>
    </source>
</evidence>
<dbReference type="InterPro" id="IPR041412">
    <property type="entry name" value="Xrn1_helical"/>
</dbReference>
<dbReference type="Pfam" id="PF17846">
    <property type="entry name" value="XRN_M"/>
    <property type="match status" value="1"/>
</dbReference>
<keyword evidence="2" id="KW-0378">Hydrolase</keyword>
<evidence type="ECO:0000313" key="6">
    <source>
        <dbReference type="EMBL" id="CAE2216783.1"/>
    </source>
</evidence>
<proteinExistence type="predicted"/>
<evidence type="ECO:0000256" key="3">
    <source>
        <dbReference type="ARBA" id="ARBA00022839"/>
    </source>
</evidence>
<reference evidence="6" key="1">
    <citation type="submission" date="2021-01" db="EMBL/GenBank/DDBJ databases">
        <authorList>
            <person name="Corre E."/>
            <person name="Pelletier E."/>
            <person name="Niang G."/>
            <person name="Scheremetjew M."/>
            <person name="Finn R."/>
            <person name="Kale V."/>
            <person name="Holt S."/>
            <person name="Cochrane G."/>
            <person name="Meng A."/>
            <person name="Brown T."/>
            <person name="Cohen L."/>
        </authorList>
    </citation>
    <scope>NUCLEOTIDE SEQUENCE</scope>
    <source>
        <strain evidence="6">DIVA3 518/3/11/1/6</strain>
    </source>
</reference>
<dbReference type="InterPro" id="IPR004859">
    <property type="entry name" value="Xrn1_N"/>
</dbReference>
<name>A0A7S4I337_9EUKA</name>
<dbReference type="InterPro" id="IPR027073">
    <property type="entry name" value="5_3_exoribonuclease"/>
</dbReference>
<feature type="domain" description="Xrn1 N-terminal" evidence="4">
    <location>
        <begin position="1"/>
        <end position="188"/>
    </location>
</feature>